<dbReference type="InterPro" id="IPR018356">
    <property type="entry name" value="Tscrpt_reg_HTH_DeoR_CS"/>
</dbReference>
<dbReference type="Gene3D" id="1.10.10.10">
    <property type="entry name" value="Winged helix-like DNA-binding domain superfamily/Winged helix DNA-binding domain"/>
    <property type="match status" value="1"/>
</dbReference>
<keyword evidence="1" id="KW-0805">Transcription regulation</keyword>
<dbReference type="InterPro" id="IPR037171">
    <property type="entry name" value="NagB/RpiA_transferase-like"/>
</dbReference>
<keyword evidence="2 5" id="KW-0238">DNA-binding</keyword>
<dbReference type="Pfam" id="PF08220">
    <property type="entry name" value="HTH_DeoR"/>
    <property type="match status" value="1"/>
</dbReference>
<dbReference type="GO" id="GO:0003677">
    <property type="term" value="F:DNA binding"/>
    <property type="evidence" value="ECO:0007669"/>
    <property type="project" value="UniProtKB-KW"/>
</dbReference>
<dbReference type="PANTHER" id="PTHR30363">
    <property type="entry name" value="HTH-TYPE TRANSCRIPTIONAL REGULATOR SRLR-RELATED"/>
    <property type="match status" value="1"/>
</dbReference>
<dbReference type="SUPFAM" id="SSF100950">
    <property type="entry name" value="NagB/RpiA/CoA transferase-like"/>
    <property type="match status" value="1"/>
</dbReference>
<dbReference type="SMART" id="SM01134">
    <property type="entry name" value="DeoRC"/>
    <property type="match status" value="1"/>
</dbReference>
<dbReference type="InterPro" id="IPR050313">
    <property type="entry name" value="Carb_Metab_HTH_regulators"/>
</dbReference>
<keyword evidence="3" id="KW-0804">Transcription</keyword>
<dbReference type="SMART" id="SM00420">
    <property type="entry name" value="HTH_DEOR"/>
    <property type="match status" value="1"/>
</dbReference>
<keyword evidence="6" id="KW-1185">Reference proteome</keyword>
<dbReference type="RefSeq" id="WP_380162901.1">
    <property type="nucleotide sequence ID" value="NZ_JBHTNU010000002.1"/>
</dbReference>
<dbReference type="Gene3D" id="3.40.50.1360">
    <property type="match status" value="1"/>
</dbReference>
<dbReference type="PRINTS" id="PR00037">
    <property type="entry name" value="HTHLACR"/>
</dbReference>
<dbReference type="InterPro" id="IPR014036">
    <property type="entry name" value="DeoR-like_C"/>
</dbReference>
<dbReference type="PROSITE" id="PS51000">
    <property type="entry name" value="HTH_DEOR_2"/>
    <property type="match status" value="1"/>
</dbReference>
<feature type="domain" description="HTH deoR-type" evidence="4">
    <location>
        <begin position="3"/>
        <end position="58"/>
    </location>
</feature>
<dbReference type="PROSITE" id="PS00894">
    <property type="entry name" value="HTH_DEOR_1"/>
    <property type="match status" value="1"/>
</dbReference>
<dbReference type="InterPro" id="IPR036388">
    <property type="entry name" value="WH-like_DNA-bd_sf"/>
</dbReference>
<comment type="caution">
    <text evidence="5">The sequence shown here is derived from an EMBL/GenBank/DDBJ whole genome shotgun (WGS) entry which is preliminary data.</text>
</comment>
<dbReference type="Pfam" id="PF00455">
    <property type="entry name" value="DeoRC"/>
    <property type="match status" value="1"/>
</dbReference>
<dbReference type="SUPFAM" id="SSF46785">
    <property type="entry name" value="Winged helix' DNA-binding domain"/>
    <property type="match status" value="1"/>
</dbReference>
<evidence type="ECO:0000259" key="4">
    <source>
        <dbReference type="PROSITE" id="PS51000"/>
    </source>
</evidence>
<dbReference type="InterPro" id="IPR036390">
    <property type="entry name" value="WH_DNA-bd_sf"/>
</dbReference>
<evidence type="ECO:0000256" key="1">
    <source>
        <dbReference type="ARBA" id="ARBA00023015"/>
    </source>
</evidence>
<protein>
    <submittedName>
        <fullName evidence="5">DeoR/GlpR family DNA-binding transcription regulator</fullName>
    </submittedName>
</protein>
<dbReference type="EMBL" id="JBHTNU010000002">
    <property type="protein sequence ID" value="MFD1425891.1"/>
    <property type="molecule type" value="Genomic_DNA"/>
</dbReference>
<accession>A0ABW4C7G5</accession>
<evidence type="ECO:0000313" key="6">
    <source>
        <dbReference type="Proteomes" id="UP001597282"/>
    </source>
</evidence>
<dbReference type="InterPro" id="IPR001034">
    <property type="entry name" value="DeoR_HTH"/>
</dbReference>
<sequence length="261" mass="28817">MFAEERKQHILALLSQQERVTVQELTSYFRVSESTIRRDLQELEDEHLLERTHGGAILLEKGKTEPSYQEKVSVQELEKAAIAEAAVPFIRPGETILLDAGTTTTHLAKGLCDHSHLTVVTNSYHIASLLSDKGEMDVILIGGMVKFSTLAAVGPYAESMLKQLNVDKLFLGANGVDRTRGVTTPDPLEAKTKQDMIRSAREVFLLADSSKLGRTAFAHVCPLETIDNLITDRGIDDRIQEEFTDLGLKITIATERDGSTV</sequence>
<gene>
    <name evidence="5" type="ORF">ACFQ4Y_02935</name>
</gene>
<evidence type="ECO:0000313" key="5">
    <source>
        <dbReference type="EMBL" id="MFD1425891.1"/>
    </source>
</evidence>
<proteinExistence type="predicted"/>
<reference evidence="6" key="1">
    <citation type="journal article" date="2019" name="Int. J. Syst. Evol. Microbiol.">
        <title>The Global Catalogue of Microorganisms (GCM) 10K type strain sequencing project: providing services to taxonomists for standard genome sequencing and annotation.</title>
        <authorList>
            <consortium name="The Broad Institute Genomics Platform"/>
            <consortium name="The Broad Institute Genome Sequencing Center for Infectious Disease"/>
            <person name="Wu L."/>
            <person name="Ma J."/>
        </authorList>
    </citation>
    <scope>NUCLEOTIDE SEQUENCE [LARGE SCALE GENOMIC DNA]</scope>
    <source>
        <strain evidence="6">S1</strain>
    </source>
</reference>
<dbReference type="Proteomes" id="UP001597282">
    <property type="component" value="Unassembled WGS sequence"/>
</dbReference>
<organism evidence="5 6">
    <name type="scientific">Kroppenstedtia sanguinis</name>
    <dbReference type="NCBI Taxonomy" id="1380684"/>
    <lineage>
        <taxon>Bacteria</taxon>
        <taxon>Bacillati</taxon>
        <taxon>Bacillota</taxon>
        <taxon>Bacilli</taxon>
        <taxon>Bacillales</taxon>
        <taxon>Thermoactinomycetaceae</taxon>
        <taxon>Kroppenstedtia</taxon>
    </lineage>
</organism>
<evidence type="ECO:0000256" key="3">
    <source>
        <dbReference type="ARBA" id="ARBA00023163"/>
    </source>
</evidence>
<dbReference type="PANTHER" id="PTHR30363:SF44">
    <property type="entry name" value="AGA OPERON TRANSCRIPTIONAL REPRESSOR-RELATED"/>
    <property type="match status" value="1"/>
</dbReference>
<evidence type="ECO:0000256" key="2">
    <source>
        <dbReference type="ARBA" id="ARBA00023125"/>
    </source>
</evidence>
<name>A0ABW4C7G5_9BACL</name>